<evidence type="ECO:0000256" key="7">
    <source>
        <dbReference type="ARBA" id="ARBA00022917"/>
    </source>
</evidence>
<dbReference type="PROSITE" id="PS50860">
    <property type="entry name" value="AA_TRNA_LIGASE_II_ALA"/>
    <property type="match status" value="1"/>
</dbReference>
<dbReference type="PANTHER" id="PTHR11777">
    <property type="entry name" value="ALANYL-TRNA SYNTHETASE"/>
    <property type="match status" value="1"/>
</dbReference>
<evidence type="ECO:0000313" key="12">
    <source>
        <dbReference type="Proteomes" id="UP000286287"/>
    </source>
</evidence>
<dbReference type="GO" id="GO:0005829">
    <property type="term" value="C:cytosol"/>
    <property type="evidence" value="ECO:0007669"/>
    <property type="project" value="TreeGrafter"/>
</dbReference>
<feature type="domain" description="Alanyl-transfer RNA synthetases family profile" evidence="10">
    <location>
        <begin position="1"/>
        <end position="251"/>
    </location>
</feature>
<dbReference type="GO" id="GO:0000049">
    <property type="term" value="F:tRNA binding"/>
    <property type="evidence" value="ECO:0007669"/>
    <property type="project" value="UniProtKB-KW"/>
</dbReference>
<dbReference type="Gene3D" id="3.30.980.10">
    <property type="entry name" value="Threonyl-trna Synthetase, Chain A, domain 2"/>
    <property type="match status" value="1"/>
</dbReference>
<dbReference type="InterPro" id="IPR018163">
    <property type="entry name" value="Thr/Ala-tRNA-synth_IIc_edit"/>
</dbReference>
<accession>A0A418V5J5</accession>
<keyword evidence="5" id="KW-0067">ATP-binding</keyword>
<dbReference type="RefSeq" id="WP_119762526.1">
    <property type="nucleotide sequence ID" value="NZ_QYUJ01000014.1"/>
</dbReference>
<keyword evidence="6" id="KW-0694">RNA-binding</keyword>
<dbReference type="InterPro" id="IPR050058">
    <property type="entry name" value="Ala-tRNA_ligase"/>
</dbReference>
<dbReference type="Pfam" id="PF01411">
    <property type="entry name" value="tRNA-synt_2c"/>
    <property type="match status" value="1"/>
</dbReference>
<dbReference type="GO" id="GO:0002161">
    <property type="term" value="F:aminoacyl-tRNA deacylase activity"/>
    <property type="evidence" value="ECO:0007669"/>
    <property type="project" value="TreeGrafter"/>
</dbReference>
<dbReference type="GO" id="GO:0005524">
    <property type="term" value="F:ATP binding"/>
    <property type="evidence" value="ECO:0007669"/>
    <property type="project" value="UniProtKB-KW"/>
</dbReference>
<keyword evidence="8" id="KW-0030">Aminoacyl-tRNA synthetase</keyword>
<evidence type="ECO:0000256" key="4">
    <source>
        <dbReference type="ARBA" id="ARBA00022741"/>
    </source>
</evidence>
<feature type="coiled-coil region" evidence="9">
    <location>
        <begin position="267"/>
        <end position="294"/>
    </location>
</feature>
<dbReference type="InterPro" id="IPR012947">
    <property type="entry name" value="tRNA_SAD"/>
</dbReference>
<reference evidence="11 12" key="1">
    <citation type="submission" date="2018-09" db="EMBL/GenBank/DDBJ databases">
        <authorList>
            <person name="Zhu H."/>
        </authorList>
    </citation>
    <scope>NUCLEOTIDE SEQUENCE [LARGE SCALE GENOMIC DNA]</scope>
    <source>
        <strain evidence="11 12">K2S05-167</strain>
    </source>
</reference>
<name>A0A418V5J5_9DEIO</name>
<comment type="similarity">
    <text evidence="1">Belongs to the class-II aminoacyl-tRNA synthetase family.</text>
</comment>
<dbReference type="SUPFAM" id="SSF55186">
    <property type="entry name" value="ThrRS/AlaRS common domain"/>
    <property type="match status" value="1"/>
</dbReference>
<keyword evidence="12" id="KW-1185">Reference proteome</keyword>
<evidence type="ECO:0000256" key="6">
    <source>
        <dbReference type="ARBA" id="ARBA00022884"/>
    </source>
</evidence>
<evidence type="ECO:0000259" key="10">
    <source>
        <dbReference type="PROSITE" id="PS50860"/>
    </source>
</evidence>
<keyword evidence="2" id="KW-0820">tRNA-binding</keyword>
<dbReference type="PANTHER" id="PTHR11777:SF9">
    <property type="entry name" value="ALANINE--TRNA LIGASE, CYTOPLASMIC"/>
    <property type="match status" value="1"/>
</dbReference>
<dbReference type="GO" id="GO:0006419">
    <property type="term" value="P:alanyl-tRNA aminoacylation"/>
    <property type="evidence" value="ECO:0007669"/>
    <property type="project" value="InterPro"/>
</dbReference>
<dbReference type="GO" id="GO:0004813">
    <property type="term" value="F:alanine-tRNA ligase activity"/>
    <property type="evidence" value="ECO:0007669"/>
    <property type="project" value="InterPro"/>
</dbReference>
<evidence type="ECO:0000256" key="5">
    <source>
        <dbReference type="ARBA" id="ARBA00022840"/>
    </source>
</evidence>
<dbReference type="AlphaFoldDB" id="A0A418V5J5"/>
<evidence type="ECO:0000256" key="2">
    <source>
        <dbReference type="ARBA" id="ARBA00022555"/>
    </source>
</evidence>
<dbReference type="InterPro" id="IPR003156">
    <property type="entry name" value="DHHA1_dom"/>
</dbReference>
<dbReference type="Proteomes" id="UP000286287">
    <property type="component" value="Unassembled WGS sequence"/>
</dbReference>
<sequence>MTRALYHENVSHESATPLAFQATVSAVRDGEVKLDASAFYPEGGGQPGDTGRLRWNGHEAQVTDTRKDKGSGEIWHVVQGDLPPVDTVISGEIDAARRWRHMQRHSGEHLLAQAFLRVNPAFQVVAVSMNSPECHLDLKGDPQEADVRAAEALLREVLGRDELTLETPIVAETELANYPLRRETRITGQVRLVIFRDRMGHSFDVSACGGTHVPRAAMCAPVVVLRTERIKGGLTRVTFMAGEEAGEYLSGVYRAARALGQTFSVPVERLTEKVEALDGERLALKRELEAARSTLAQVLVQATPAEGLGHLRVRFMEVTDAALLQPALTANHDGDLLVGLAPDGRCGVASRVPELHAGHLLRAALTVTGGQGGGKPDLAQGSTPNPGGFFEAVRWHMKTMKIL</sequence>
<proteinExistence type="inferred from homology"/>
<gene>
    <name evidence="11" type="ORF">D3875_07235</name>
</gene>
<evidence type="ECO:0000256" key="9">
    <source>
        <dbReference type="SAM" id="Coils"/>
    </source>
</evidence>
<evidence type="ECO:0000256" key="1">
    <source>
        <dbReference type="ARBA" id="ARBA00008226"/>
    </source>
</evidence>
<comment type="caution">
    <text evidence="11">The sequence shown here is derived from an EMBL/GenBank/DDBJ whole genome shotgun (WGS) entry which is preliminary data.</text>
</comment>
<evidence type="ECO:0000256" key="3">
    <source>
        <dbReference type="ARBA" id="ARBA00022598"/>
    </source>
</evidence>
<dbReference type="Gene3D" id="3.10.310.40">
    <property type="match status" value="1"/>
</dbReference>
<dbReference type="Pfam" id="PF07973">
    <property type="entry name" value="tRNA_SAD"/>
    <property type="match status" value="1"/>
</dbReference>
<keyword evidence="3" id="KW-0436">Ligase</keyword>
<keyword evidence="7" id="KW-0648">Protein biosynthesis</keyword>
<dbReference type="InterPro" id="IPR009000">
    <property type="entry name" value="Transl_B-barrel_sf"/>
</dbReference>
<keyword evidence="9" id="KW-0175">Coiled coil</keyword>
<keyword evidence="4" id="KW-0547">Nucleotide-binding</keyword>
<dbReference type="Pfam" id="PF02272">
    <property type="entry name" value="DHHA1"/>
    <property type="match status" value="1"/>
</dbReference>
<organism evidence="11 12">
    <name type="scientific">Deinococcus cavernae</name>
    <dbReference type="NCBI Taxonomy" id="2320857"/>
    <lineage>
        <taxon>Bacteria</taxon>
        <taxon>Thermotogati</taxon>
        <taxon>Deinococcota</taxon>
        <taxon>Deinococci</taxon>
        <taxon>Deinococcales</taxon>
        <taxon>Deinococcaceae</taxon>
        <taxon>Deinococcus</taxon>
    </lineage>
</organism>
<dbReference type="InterPro" id="IPR018165">
    <property type="entry name" value="Ala-tRNA-synth_IIc_core"/>
</dbReference>
<dbReference type="InterPro" id="IPR018164">
    <property type="entry name" value="Ala-tRNA-synth_IIc_N"/>
</dbReference>
<dbReference type="Gene3D" id="2.40.30.130">
    <property type="match status" value="1"/>
</dbReference>
<protein>
    <submittedName>
        <fullName evidence="11">Serine-tRNA(Ala) deacylase</fullName>
    </submittedName>
</protein>
<evidence type="ECO:0000256" key="8">
    <source>
        <dbReference type="ARBA" id="ARBA00023146"/>
    </source>
</evidence>
<dbReference type="SMART" id="SM00863">
    <property type="entry name" value="tRNA_SAD"/>
    <property type="match status" value="1"/>
</dbReference>
<dbReference type="OrthoDB" id="9812949at2"/>
<dbReference type="SUPFAM" id="SSF50447">
    <property type="entry name" value="Translation proteins"/>
    <property type="match status" value="1"/>
</dbReference>
<dbReference type="EMBL" id="QYUJ01000014">
    <property type="protein sequence ID" value="RJF71394.1"/>
    <property type="molecule type" value="Genomic_DNA"/>
</dbReference>
<evidence type="ECO:0000313" key="11">
    <source>
        <dbReference type="EMBL" id="RJF71394.1"/>
    </source>
</evidence>